<dbReference type="InterPro" id="IPR000033">
    <property type="entry name" value="LDLR_classB_rpt"/>
</dbReference>
<gene>
    <name evidence="4" type="ORF">PYW07_008687</name>
</gene>
<feature type="chain" id="PRO_5042280636" description="EGF-like domain-containing protein" evidence="2">
    <location>
        <begin position="21"/>
        <end position="513"/>
    </location>
</feature>
<feature type="disulfide bond" evidence="1">
    <location>
        <begin position="393"/>
        <end position="402"/>
    </location>
</feature>
<keyword evidence="1" id="KW-0245">EGF-like domain</keyword>
<accession>A0AAD7YD79</accession>
<dbReference type="PANTHER" id="PTHR24033:SF151">
    <property type="entry name" value="NOTCH 2"/>
    <property type="match status" value="1"/>
</dbReference>
<dbReference type="Gene3D" id="2.120.10.30">
    <property type="entry name" value="TolB, C-terminal domain"/>
    <property type="match status" value="1"/>
</dbReference>
<comment type="caution">
    <text evidence="1">Lacks conserved residue(s) required for the propagation of feature annotation.</text>
</comment>
<evidence type="ECO:0000256" key="1">
    <source>
        <dbReference type="PROSITE-ProRule" id="PRU00076"/>
    </source>
</evidence>
<dbReference type="PROSITE" id="PS00022">
    <property type="entry name" value="EGF_1"/>
    <property type="match status" value="2"/>
</dbReference>
<dbReference type="EMBL" id="JARGEI010000022">
    <property type="protein sequence ID" value="KAJ8711445.1"/>
    <property type="molecule type" value="Genomic_DNA"/>
</dbReference>
<protein>
    <recommendedName>
        <fullName evidence="3">EGF-like domain-containing protein</fullName>
    </recommendedName>
</protein>
<dbReference type="Proteomes" id="UP001231518">
    <property type="component" value="Chromosome 21"/>
</dbReference>
<evidence type="ECO:0000259" key="3">
    <source>
        <dbReference type="PROSITE" id="PS50026"/>
    </source>
</evidence>
<dbReference type="SMART" id="SM00135">
    <property type="entry name" value="LY"/>
    <property type="match status" value="2"/>
</dbReference>
<dbReference type="Gene3D" id="2.10.25.10">
    <property type="entry name" value="Laminin"/>
    <property type="match status" value="4"/>
</dbReference>
<dbReference type="PROSITE" id="PS50026">
    <property type="entry name" value="EGF_3"/>
    <property type="match status" value="2"/>
</dbReference>
<dbReference type="SUPFAM" id="SSF57196">
    <property type="entry name" value="EGF/Laminin"/>
    <property type="match status" value="3"/>
</dbReference>
<sequence>MYKAVCVLCFLLFYVGKTQSWDFAISLNERLEFYTNGIKTRTINLSSQNPTALAYDDIQQSILYIDKGSSDDTICGCSLSTEDYKCFIKRNGRDIPGFAFDPVTATIFFTDKNERSINFIPLKPGYNDNVYGNLLFELDDEQTPTDIAVDSCYGYIYWITVEYNEYWKISRCRFNGTGSQELLNKHFELFSLTIDPQIQKMLYFGNYPDDNIRMVSSGYGPRNNLRGIRDNILLKYSSLSTDKMKVLTASKDYIYFIKSDEFMAYPSIWQMTKKATLYEPTEITTLNYVISFGIVANYKIVDQINGVQGCDSLSRLIATTTVASGNTSEGTNASLCDHYCLHGNCSFNDDGLPKCSCDAGYSGNKCQFDLCHGYCSNNGTCFLNEKNETICQCKGQFVGDRCEVSPCMNYCFQGNCSVNDDGLPHCSCNAGYSGDRCEVNACRGYCLNNGDCSLNEKEEPVCQCDANHKGSRCEADISAIIPEYDAVKRNQTLADLLSIWRKSSSKMYLTVEI</sequence>
<comment type="caution">
    <text evidence="4">The sequence shown here is derived from an EMBL/GenBank/DDBJ whole genome shotgun (WGS) entry which is preliminary data.</text>
</comment>
<feature type="domain" description="EGF-like" evidence="3">
    <location>
        <begin position="438"/>
        <end position="474"/>
    </location>
</feature>
<evidence type="ECO:0000256" key="2">
    <source>
        <dbReference type="SAM" id="SignalP"/>
    </source>
</evidence>
<keyword evidence="2" id="KW-0732">Signal</keyword>
<evidence type="ECO:0000313" key="5">
    <source>
        <dbReference type="Proteomes" id="UP001231518"/>
    </source>
</evidence>
<dbReference type="SUPFAM" id="SSF63825">
    <property type="entry name" value="YWTD domain"/>
    <property type="match status" value="1"/>
</dbReference>
<evidence type="ECO:0000313" key="4">
    <source>
        <dbReference type="EMBL" id="KAJ8711445.1"/>
    </source>
</evidence>
<feature type="domain" description="EGF-like" evidence="3">
    <location>
        <begin position="367"/>
        <end position="403"/>
    </location>
</feature>
<name>A0AAD7YD79_MYTSE</name>
<feature type="disulfide bond" evidence="1">
    <location>
        <begin position="464"/>
        <end position="473"/>
    </location>
</feature>
<keyword evidence="1" id="KW-1015">Disulfide bond</keyword>
<feature type="disulfide bond" evidence="1">
    <location>
        <begin position="371"/>
        <end position="381"/>
    </location>
</feature>
<reference evidence="4" key="1">
    <citation type="submission" date="2023-03" db="EMBL/GenBank/DDBJ databases">
        <title>Chromosome-level genomes of two armyworms, Mythimna separata and Mythimna loreyi, provide insights into the biosynthesis and reception of sex pheromones.</title>
        <authorList>
            <person name="Zhao H."/>
        </authorList>
    </citation>
    <scope>NUCLEOTIDE SEQUENCE</scope>
    <source>
        <strain evidence="4">BeijingLab</strain>
        <tissue evidence="4">Pupa</tissue>
    </source>
</reference>
<dbReference type="AlphaFoldDB" id="A0AAD7YD79"/>
<dbReference type="InterPro" id="IPR000742">
    <property type="entry name" value="EGF"/>
</dbReference>
<feature type="signal peptide" evidence="2">
    <location>
        <begin position="1"/>
        <end position="20"/>
    </location>
</feature>
<dbReference type="InterPro" id="IPR011042">
    <property type="entry name" value="6-blade_b-propeller_TolB-like"/>
</dbReference>
<keyword evidence="5" id="KW-1185">Reference proteome</keyword>
<organism evidence="4 5">
    <name type="scientific">Mythimna separata</name>
    <name type="common">Oriental armyworm</name>
    <name type="synonym">Pseudaletia separata</name>
    <dbReference type="NCBI Taxonomy" id="271217"/>
    <lineage>
        <taxon>Eukaryota</taxon>
        <taxon>Metazoa</taxon>
        <taxon>Ecdysozoa</taxon>
        <taxon>Arthropoda</taxon>
        <taxon>Hexapoda</taxon>
        <taxon>Insecta</taxon>
        <taxon>Pterygota</taxon>
        <taxon>Neoptera</taxon>
        <taxon>Endopterygota</taxon>
        <taxon>Lepidoptera</taxon>
        <taxon>Glossata</taxon>
        <taxon>Ditrysia</taxon>
        <taxon>Noctuoidea</taxon>
        <taxon>Noctuidae</taxon>
        <taxon>Noctuinae</taxon>
        <taxon>Hadenini</taxon>
        <taxon>Mythimna</taxon>
    </lineage>
</organism>
<dbReference type="SMART" id="SM00181">
    <property type="entry name" value="EGF"/>
    <property type="match status" value="4"/>
</dbReference>
<feature type="disulfide bond" evidence="1">
    <location>
        <begin position="442"/>
        <end position="452"/>
    </location>
</feature>
<dbReference type="PANTHER" id="PTHR24033">
    <property type="entry name" value="EGF-LIKE DOMAIN-CONTAINING PROTEIN"/>
    <property type="match status" value="1"/>
</dbReference>
<dbReference type="InterPro" id="IPR051830">
    <property type="entry name" value="NOTCH_homolog"/>
</dbReference>
<proteinExistence type="predicted"/>